<keyword evidence="6" id="KW-0808">Transferase</keyword>
<dbReference type="InterPro" id="IPR036412">
    <property type="entry name" value="HAD-like_sf"/>
</dbReference>
<dbReference type="PANTHER" id="PTHR10788:SF106">
    <property type="entry name" value="BCDNA.GH08860"/>
    <property type="match status" value="1"/>
</dbReference>
<dbReference type="CDD" id="cd03788">
    <property type="entry name" value="GT20_TPS"/>
    <property type="match status" value="1"/>
</dbReference>
<dbReference type="Gene3D" id="3.40.50.2000">
    <property type="entry name" value="Glycogen Phosphorylase B"/>
    <property type="match status" value="2"/>
</dbReference>
<keyword evidence="10" id="KW-1185">Reference proteome</keyword>
<evidence type="ECO:0000256" key="5">
    <source>
        <dbReference type="ARBA" id="ARBA00022676"/>
    </source>
</evidence>
<dbReference type="InterPro" id="IPR003337">
    <property type="entry name" value="Trehalose_PPase"/>
</dbReference>
<dbReference type="PANTHER" id="PTHR10788">
    <property type="entry name" value="TREHALOSE-6-PHOSPHATE SYNTHASE"/>
    <property type="match status" value="1"/>
</dbReference>
<comment type="subunit">
    <text evidence="4">Homotetramer.</text>
</comment>
<dbReference type="EC" id="2.4.1.15" evidence="8"/>
<sequence>MPRLITISNRLPISVKVVNENFVYTTSVGGLATGLSSTDAVKENFWVGWPGSTIDSQKEQTDLKEKLNQDNMQPVFLTDHEYENFYEGFSNKTIWPLFHYFTQYTIYKKSFWEYYKKVNQLYCDEVKKIAQPGDIFWVHDYQLMLLPGMLREVFPDATIGFFLHIPFPSYEIFRTLPWRKEILLGILGADLVGFHTYDYMRHFLSAATRIMDFNHHLGRINLPNRVVEVDSFPMGIDYDKFANAVYEKATIKEIIELRQQLGKNKIILSVDRLDYSKGILERILAFERFLGKYPEYQEQVTLLVILVPSRAGVEQYAHLKEQIDEAVGRINGKYNTLRWTPIFYFYRGLPFHTLAAIYYMSDVALITPLRDGMNLIAKEYIASKTDQTGVLILSEMAGAAKELTEAIHVNPNDMHDIVRAIHKALTMPQQEQISRNAAMQQTLKRYNVKRWSEVFMERLGEARQATEKVKQKRFNEEIQERLIQAYNIADRKLFLLDYDGTLVDFQDDPQKVAPDEYLYNLLKKLSERADTSVVVISGRDKNSLERWLGKLNISIVAEHGVWTKDSGQEWAQADLLEQDWKEEIKAVMETFVDRTPGTFIEVKDYSLVWHYRKADQGLAEIRVHELLDSLTQFTSTMRLQILEGNKVIEIKNAGINKGHAATRWAERHPDGFILAMGDDYTDEDTFKAVNGFANAFTIKVGYNITAAQYNIPSNREVLRLLHVLSEQKGISSDYKEVNMTA</sequence>
<evidence type="ECO:0000256" key="2">
    <source>
        <dbReference type="ARBA" id="ARBA00006330"/>
    </source>
</evidence>
<organism evidence="9 10">
    <name type="scientific">Rhodocytophaga aerolata</name>
    <dbReference type="NCBI Taxonomy" id="455078"/>
    <lineage>
        <taxon>Bacteria</taxon>
        <taxon>Pseudomonadati</taxon>
        <taxon>Bacteroidota</taxon>
        <taxon>Cytophagia</taxon>
        <taxon>Cytophagales</taxon>
        <taxon>Rhodocytophagaceae</taxon>
        <taxon>Rhodocytophaga</taxon>
    </lineage>
</organism>
<gene>
    <name evidence="9" type="ORF">Q0590_18940</name>
</gene>
<dbReference type="SUPFAM" id="SSF53756">
    <property type="entry name" value="UDP-Glycosyltransferase/glycogen phosphorylase"/>
    <property type="match status" value="1"/>
</dbReference>
<dbReference type="EMBL" id="JAUKPO010000011">
    <property type="protein sequence ID" value="MDO1448360.1"/>
    <property type="molecule type" value="Genomic_DNA"/>
</dbReference>
<dbReference type="NCBIfam" id="TIGR02400">
    <property type="entry name" value="trehalose_OtsA"/>
    <property type="match status" value="1"/>
</dbReference>
<reference evidence="9" key="1">
    <citation type="submission" date="2023-07" db="EMBL/GenBank/DDBJ databases">
        <title>The genome sequence of Rhodocytophaga aerolata KACC 12507.</title>
        <authorList>
            <person name="Zhang X."/>
        </authorList>
    </citation>
    <scope>NUCLEOTIDE SEQUENCE</scope>
    <source>
        <strain evidence="9">KACC 12507</strain>
    </source>
</reference>
<accession>A0ABT8RCD5</accession>
<dbReference type="RefSeq" id="WP_302039162.1">
    <property type="nucleotide sequence ID" value="NZ_JAUKPO010000011.1"/>
</dbReference>
<comment type="pathway">
    <text evidence="1">Glycan biosynthesis; trehalose biosynthesis.</text>
</comment>
<dbReference type="NCBIfam" id="NF011071">
    <property type="entry name" value="PRK14501.1"/>
    <property type="match status" value="1"/>
</dbReference>
<dbReference type="InterPro" id="IPR001830">
    <property type="entry name" value="Glyco_trans_20"/>
</dbReference>
<dbReference type="Gene3D" id="3.40.50.1000">
    <property type="entry name" value="HAD superfamily/HAD-like"/>
    <property type="match status" value="1"/>
</dbReference>
<dbReference type="CDD" id="cd01627">
    <property type="entry name" value="HAD_TPP"/>
    <property type="match status" value="1"/>
</dbReference>
<keyword evidence="5" id="KW-0328">Glycosyltransferase</keyword>
<evidence type="ECO:0000256" key="3">
    <source>
        <dbReference type="ARBA" id="ARBA00008799"/>
    </source>
</evidence>
<dbReference type="SUPFAM" id="SSF56784">
    <property type="entry name" value="HAD-like"/>
    <property type="match status" value="1"/>
</dbReference>
<dbReference type="InterPro" id="IPR006379">
    <property type="entry name" value="HAD-SF_hydro_IIB"/>
</dbReference>
<dbReference type="Pfam" id="PF00982">
    <property type="entry name" value="Glyco_transf_20"/>
    <property type="match status" value="1"/>
</dbReference>
<evidence type="ECO:0000313" key="10">
    <source>
        <dbReference type="Proteomes" id="UP001168528"/>
    </source>
</evidence>
<evidence type="ECO:0000256" key="6">
    <source>
        <dbReference type="ARBA" id="ARBA00022679"/>
    </source>
</evidence>
<evidence type="ECO:0000313" key="9">
    <source>
        <dbReference type="EMBL" id="MDO1448360.1"/>
    </source>
</evidence>
<evidence type="ECO:0000256" key="8">
    <source>
        <dbReference type="NCBIfam" id="TIGR02400"/>
    </source>
</evidence>
<dbReference type="Gene3D" id="3.30.70.1020">
    <property type="entry name" value="Trehalose-6-phosphate phosphatase related protein, domain 2"/>
    <property type="match status" value="1"/>
</dbReference>
<dbReference type="NCBIfam" id="TIGR01484">
    <property type="entry name" value="HAD-SF-IIB"/>
    <property type="match status" value="1"/>
</dbReference>
<dbReference type="Proteomes" id="UP001168528">
    <property type="component" value="Unassembled WGS sequence"/>
</dbReference>
<dbReference type="InterPro" id="IPR012766">
    <property type="entry name" value="Trehalose_OtsA"/>
</dbReference>
<protein>
    <recommendedName>
        <fullName evidence="8">Alpha,alpha-trehalose-phosphate synthase</fullName>
        <ecNumber evidence="8">2.4.1.15</ecNumber>
    </recommendedName>
</protein>
<comment type="catalytic activity">
    <reaction evidence="7">
        <text>D-glucose 6-phosphate + UDP-alpha-D-glucose = alpha,alpha-trehalose 6-phosphate + UDP + H(+)</text>
        <dbReference type="Rhea" id="RHEA:18889"/>
        <dbReference type="ChEBI" id="CHEBI:15378"/>
        <dbReference type="ChEBI" id="CHEBI:58223"/>
        <dbReference type="ChEBI" id="CHEBI:58429"/>
        <dbReference type="ChEBI" id="CHEBI:58885"/>
        <dbReference type="ChEBI" id="CHEBI:61548"/>
        <dbReference type="EC" id="2.4.1.15"/>
    </reaction>
</comment>
<proteinExistence type="inferred from homology"/>
<comment type="similarity">
    <text evidence="2">In the C-terminal section; belongs to the trehalose phosphatase family.</text>
</comment>
<dbReference type="Pfam" id="PF02358">
    <property type="entry name" value="Trehalose_PPase"/>
    <property type="match status" value="1"/>
</dbReference>
<dbReference type="NCBIfam" id="TIGR00685">
    <property type="entry name" value="T6PP"/>
    <property type="match status" value="1"/>
</dbReference>
<evidence type="ECO:0000256" key="4">
    <source>
        <dbReference type="ARBA" id="ARBA00011881"/>
    </source>
</evidence>
<dbReference type="InterPro" id="IPR023214">
    <property type="entry name" value="HAD_sf"/>
</dbReference>
<comment type="similarity">
    <text evidence="3">Belongs to the glycosyltransferase 20 family.</text>
</comment>
<evidence type="ECO:0000256" key="1">
    <source>
        <dbReference type="ARBA" id="ARBA00005199"/>
    </source>
</evidence>
<name>A0ABT8RCD5_9BACT</name>
<comment type="caution">
    <text evidence="9">The sequence shown here is derived from an EMBL/GenBank/DDBJ whole genome shotgun (WGS) entry which is preliminary data.</text>
</comment>
<evidence type="ECO:0000256" key="7">
    <source>
        <dbReference type="ARBA" id="ARBA00048039"/>
    </source>
</evidence>